<comment type="similarity">
    <text evidence="11">In the C-terminal section; belongs to the imidazoleglycerol-phosphate dehydratase family.</text>
</comment>
<keyword evidence="3 11" id="KW-0963">Cytoplasm</keyword>
<feature type="binding site" evidence="11">
    <location>
        <position position="135"/>
    </location>
    <ligand>
        <name>Zn(2+)</name>
        <dbReference type="ChEBI" id="CHEBI:29105"/>
    </ligand>
</feature>
<dbReference type="InterPro" id="IPR005954">
    <property type="entry name" value="HisB_N"/>
</dbReference>
<dbReference type="NCBIfam" id="TIGR01662">
    <property type="entry name" value="HAD-SF-IIIA"/>
    <property type="match status" value="1"/>
</dbReference>
<dbReference type="Gene3D" id="3.30.230.40">
    <property type="entry name" value="Imidazole glycerol phosphate dehydratase, domain 1"/>
    <property type="match status" value="2"/>
</dbReference>
<evidence type="ECO:0000256" key="6">
    <source>
        <dbReference type="ARBA" id="ARBA00022801"/>
    </source>
</evidence>
<comment type="catalytic activity">
    <reaction evidence="11">
        <text>D-erythro-1-(imidazol-4-yl)glycerol 3-phosphate = 3-(imidazol-4-yl)-2-oxopropyl phosphate + H2O</text>
        <dbReference type="Rhea" id="RHEA:11040"/>
        <dbReference type="ChEBI" id="CHEBI:15377"/>
        <dbReference type="ChEBI" id="CHEBI:57766"/>
        <dbReference type="ChEBI" id="CHEBI:58278"/>
        <dbReference type="EC" id="4.2.1.19"/>
    </reaction>
</comment>
<dbReference type="InterPro" id="IPR038494">
    <property type="entry name" value="IGPD_sf"/>
</dbReference>
<comment type="cofactor">
    <cofactor evidence="1 11">
        <name>Zn(2+)</name>
        <dbReference type="ChEBI" id="CHEBI:29105"/>
    </cofactor>
</comment>
<dbReference type="FunFam" id="3.30.230.40:FF:000001">
    <property type="entry name" value="Imidazoleglycerol-phosphate dehydratase HisB"/>
    <property type="match status" value="1"/>
</dbReference>
<evidence type="ECO:0000256" key="2">
    <source>
        <dbReference type="ARBA" id="ARBA00005047"/>
    </source>
</evidence>
<feature type="region of interest" description="Histidinol-phosphatase" evidence="11">
    <location>
        <begin position="1"/>
        <end position="206"/>
    </location>
</feature>
<feature type="binding site" evidence="11">
    <location>
        <position position="143"/>
    </location>
    <ligand>
        <name>Zn(2+)</name>
        <dbReference type="ChEBI" id="CHEBI:29105"/>
    </ligand>
</feature>
<evidence type="ECO:0000256" key="4">
    <source>
        <dbReference type="ARBA" id="ARBA00022605"/>
    </source>
</evidence>
<organism evidence="13 14">
    <name type="scientific">Plesiomonas shigelloides</name>
    <name type="common">Aeromonas shigelloides</name>
    <dbReference type="NCBI Taxonomy" id="703"/>
    <lineage>
        <taxon>Bacteria</taxon>
        <taxon>Pseudomonadati</taxon>
        <taxon>Pseudomonadota</taxon>
        <taxon>Gammaproteobacteria</taxon>
        <taxon>Enterobacterales</taxon>
        <taxon>Enterobacteriaceae</taxon>
        <taxon>Plesiomonas</taxon>
    </lineage>
</organism>
<dbReference type="GO" id="GO:0004401">
    <property type="term" value="F:histidinol-phosphatase activity"/>
    <property type="evidence" value="ECO:0007669"/>
    <property type="project" value="UniProtKB-UniRule"/>
</dbReference>
<dbReference type="InterPro" id="IPR023214">
    <property type="entry name" value="HAD_sf"/>
</dbReference>
<dbReference type="Pfam" id="PF00475">
    <property type="entry name" value="IGPD"/>
    <property type="match status" value="1"/>
</dbReference>
<sequence>MPPYPERYRRAVSARSHAVKKKKFRPSVRRSVPAAQSTESRTENYLFIDRDGTLIAEPPQDFQVDRLDKLRLEPAVIPALLKLRREGYKLVMITNQDGLGTNSFPQPDFDLPQQMMLDIFSSQGVKFDDILICPHFEHDNCSCRKPKLGLVKQYLEADCINPEHSYVIGDRETDLQLATNMGITGIRYQNGVTGWPEIVRRLTLPPRHACVTRTTRETDIKVELWLDETGENHIQTGLGFFDHMLDQIATHGGFRMSVSVEGDLHIDDHHTVEDTALALGQALKEALGNKRGIGRFGFVLPMDECLARCALDLSGRPYLKFKAKFDRAQVGDLSTEMVEHFFRSLSDALACTLHLKTKGHNSHHMVESLFKAFGRTLRQAIRVEGDALPSSKGVL</sequence>
<evidence type="ECO:0000256" key="9">
    <source>
        <dbReference type="ARBA" id="ARBA00023239"/>
    </source>
</evidence>
<comment type="catalytic activity">
    <reaction evidence="11">
        <text>L-histidinol phosphate + H2O = L-histidinol + phosphate</text>
        <dbReference type="Rhea" id="RHEA:14465"/>
        <dbReference type="ChEBI" id="CHEBI:15377"/>
        <dbReference type="ChEBI" id="CHEBI:43474"/>
        <dbReference type="ChEBI" id="CHEBI:57699"/>
        <dbReference type="ChEBI" id="CHEBI:57980"/>
        <dbReference type="EC" id="3.1.3.15"/>
    </reaction>
</comment>
<dbReference type="AlphaFoldDB" id="A0A8I1W3A8"/>
<dbReference type="InterPro" id="IPR006549">
    <property type="entry name" value="HAD-SF_hydro_IIIA"/>
</dbReference>
<dbReference type="InterPro" id="IPR020566">
    <property type="entry name" value="His_synth_bifunc_HisB"/>
</dbReference>
<comment type="caution">
    <text evidence="13">The sequence shown here is derived from an EMBL/GenBank/DDBJ whole genome shotgun (WGS) entry which is preliminary data.</text>
</comment>
<evidence type="ECO:0000256" key="8">
    <source>
        <dbReference type="ARBA" id="ARBA00023102"/>
    </source>
</evidence>
<dbReference type="NCBIfam" id="NF002111">
    <property type="entry name" value="PRK00951.2-1"/>
    <property type="match status" value="1"/>
</dbReference>
<dbReference type="PANTHER" id="PTHR23133">
    <property type="entry name" value="IMIDAZOLEGLYCEROL-PHOSPHATE DEHYDRATASE HIS7"/>
    <property type="match status" value="1"/>
</dbReference>
<evidence type="ECO:0000256" key="10">
    <source>
        <dbReference type="ARBA" id="ARBA00023268"/>
    </source>
</evidence>
<dbReference type="EC" id="3.1.3.15" evidence="11"/>
<feature type="binding site" evidence="11">
    <location>
        <position position="170"/>
    </location>
    <ligand>
        <name>Mg(2+)</name>
        <dbReference type="ChEBI" id="CHEBI:18420"/>
    </ligand>
</feature>
<evidence type="ECO:0000256" key="7">
    <source>
        <dbReference type="ARBA" id="ARBA00022842"/>
    </source>
</evidence>
<accession>A0A8I1W3A8</accession>
<evidence type="ECO:0000256" key="1">
    <source>
        <dbReference type="ARBA" id="ARBA00001947"/>
    </source>
</evidence>
<feature type="region of interest" description="Disordered" evidence="12">
    <location>
        <begin position="1"/>
        <end position="36"/>
    </location>
</feature>
<dbReference type="InterPro" id="IPR020565">
    <property type="entry name" value="ImidazoleglycerP_deHydtase_CS"/>
</dbReference>
<dbReference type="EC" id="4.2.1.19" evidence="11"/>
<dbReference type="InterPro" id="IPR000807">
    <property type="entry name" value="ImidazoleglycerolP_deHydtase"/>
</dbReference>
<dbReference type="PROSITE" id="PS00955">
    <property type="entry name" value="IGP_DEHYDRATASE_2"/>
    <property type="match status" value="1"/>
</dbReference>
<dbReference type="EMBL" id="JAFNAA010000002">
    <property type="protein sequence ID" value="MBO1107087.1"/>
    <property type="molecule type" value="Genomic_DNA"/>
</dbReference>
<keyword evidence="9 11" id="KW-0456">Lyase</keyword>
<dbReference type="UniPathway" id="UPA00031">
    <property type="reaction ID" value="UER00011"/>
</dbReference>
<dbReference type="NCBIfam" id="NF002114">
    <property type="entry name" value="PRK00951.2-4"/>
    <property type="match status" value="1"/>
</dbReference>
<dbReference type="HAMAP" id="MF_00076">
    <property type="entry name" value="HisB"/>
    <property type="match status" value="1"/>
</dbReference>
<dbReference type="CDD" id="cd07503">
    <property type="entry name" value="HAD_HisB-N"/>
    <property type="match status" value="1"/>
</dbReference>
<feature type="active site" description="Proton donor" evidence="11">
    <location>
        <position position="51"/>
    </location>
</feature>
<feature type="binding site" evidence="11">
    <location>
        <position position="141"/>
    </location>
    <ligand>
        <name>Zn(2+)</name>
        <dbReference type="ChEBI" id="CHEBI:29105"/>
    </ligand>
</feature>
<comment type="similarity">
    <text evidence="11">In the N-terminal section; belongs to the histidinol-phosphatase family.</text>
</comment>
<feature type="binding site" evidence="11">
    <location>
        <position position="133"/>
    </location>
    <ligand>
        <name>Zn(2+)</name>
        <dbReference type="ChEBI" id="CHEBI:29105"/>
    </ligand>
</feature>
<dbReference type="FunFam" id="3.30.230.40:FF:000003">
    <property type="entry name" value="Imidazoleglycerol-phosphate dehydratase HisB"/>
    <property type="match status" value="1"/>
</dbReference>
<dbReference type="SUPFAM" id="SSF54211">
    <property type="entry name" value="Ribosomal protein S5 domain 2-like"/>
    <property type="match status" value="2"/>
</dbReference>
<dbReference type="InterPro" id="IPR036412">
    <property type="entry name" value="HAD-like_sf"/>
</dbReference>
<keyword evidence="4 11" id="KW-0028">Amino-acid biosynthesis</keyword>
<reference evidence="13" key="1">
    <citation type="submission" date="2021-03" db="EMBL/GenBank/DDBJ databases">
        <title>Plesiomonas shigelloides zfcc0051, isolated from zebrafish feces.</title>
        <authorList>
            <person name="Vanderhoek Z."/>
            <person name="Gaulke C."/>
        </authorList>
    </citation>
    <scope>NUCLEOTIDE SEQUENCE</scope>
    <source>
        <strain evidence="13">Zfcc0051</strain>
    </source>
</reference>
<comment type="pathway">
    <text evidence="2 11">Amino-acid biosynthesis; L-histidine biosynthesis; L-histidine from 5-phospho-alpha-D-ribose 1-diphosphate: step 6/9.</text>
</comment>
<comment type="subcellular location">
    <subcellularLocation>
        <location evidence="11">Cytoplasm</location>
    </subcellularLocation>
</comment>
<evidence type="ECO:0000256" key="3">
    <source>
        <dbReference type="ARBA" id="ARBA00022490"/>
    </source>
</evidence>
<evidence type="ECO:0000313" key="14">
    <source>
        <dbReference type="Proteomes" id="UP000664658"/>
    </source>
</evidence>
<dbReference type="CDD" id="cd07914">
    <property type="entry name" value="IGPD"/>
    <property type="match status" value="1"/>
</dbReference>
<dbReference type="Gene3D" id="3.40.50.1000">
    <property type="entry name" value="HAD superfamily/HAD-like"/>
    <property type="match status" value="1"/>
</dbReference>
<protein>
    <recommendedName>
        <fullName evidence="11">Histidine biosynthesis bifunctional protein HisB</fullName>
    </recommendedName>
    <domain>
        <recommendedName>
            <fullName evidence="11">Histidinol-phosphatase</fullName>
            <ecNumber evidence="11">3.1.3.15</ecNumber>
        </recommendedName>
    </domain>
    <domain>
        <recommendedName>
            <fullName evidence="11">Imidazoleglycerol-phosphate dehydratase</fullName>
            <shortName evidence="11">IGPD</shortName>
            <ecNumber evidence="11">4.2.1.19</ecNumber>
        </recommendedName>
    </domain>
</protein>
<comment type="pathway">
    <text evidence="11">Amino-acid biosynthesis; L-histidine biosynthesis; L-histidine from 5-phospho-alpha-D-ribose 1-diphosphate: step 8/9.</text>
</comment>
<feature type="binding site" evidence="11">
    <location>
        <position position="51"/>
    </location>
    <ligand>
        <name>Mg(2+)</name>
        <dbReference type="ChEBI" id="CHEBI:18420"/>
    </ligand>
</feature>
<dbReference type="HAMAP" id="MF_01022">
    <property type="entry name" value="Bifunc_HisB"/>
    <property type="match status" value="1"/>
</dbReference>
<evidence type="ECO:0000256" key="12">
    <source>
        <dbReference type="SAM" id="MobiDB-lite"/>
    </source>
</evidence>
<name>A0A8I1W3A8_PLESH</name>
<feature type="binding site" evidence="11">
    <location>
        <position position="49"/>
    </location>
    <ligand>
        <name>Mg(2+)</name>
        <dbReference type="ChEBI" id="CHEBI:18420"/>
    </ligand>
</feature>
<gene>
    <name evidence="11 13" type="primary">hisB</name>
    <name evidence="13" type="ORF">J2R62_02425</name>
</gene>
<dbReference type="PANTHER" id="PTHR23133:SF2">
    <property type="entry name" value="IMIDAZOLEGLYCEROL-PHOSPHATE DEHYDRATASE"/>
    <property type="match status" value="1"/>
</dbReference>
<keyword evidence="11" id="KW-0862">Zinc</keyword>
<dbReference type="GO" id="GO:0046872">
    <property type="term" value="F:metal ion binding"/>
    <property type="evidence" value="ECO:0007669"/>
    <property type="project" value="UniProtKB-KW"/>
</dbReference>
<evidence type="ECO:0000256" key="5">
    <source>
        <dbReference type="ARBA" id="ARBA00022723"/>
    </source>
</evidence>
<keyword evidence="6 11" id="KW-0378">Hydrolase</keyword>
<dbReference type="InterPro" id="IPR006543">
    <property type="entry name" value="Histidinol-phos"/>
</dbReference>
<keyword evidence="10 11" id="KW-0511">Multifunctional enzyme</keyword>
<feature type="active site" description="Nucleophile" evidence="11">
    <location>
        <position position="49"/>
    </location>
</feature>
<proteinExistence type="inferred from homology"/>
<dbReference type="NCBIfam" id="TIGR01656">
    <property type="entry name" value="Histidinol-ppas"/>
    <property type="match status" value="1"/>
</dbReference>
<dbReference type="GO" id="GO:0000105">
    <property type="term" value="P:L-histidine biosynthetic process"/>
    <property type="evidence" value="ECO:0007669"/>
    <property type="project" value="UniProtKB-UniRule"/>
</dbReference>
<dbReference type="InterPro" id="IPR020568">
    <property type="entry name" value="Ribosomal_Su5_D2-typ_SF"/>
</dbReference>
<dbReference type="GO" id="GO:0004424">
    <property type="term" value="F:imidazoleglycerol-phosphate dehydratase activity"/>
    <property type="evidence" value="ECO:0007669"/>
    <property type="project" value="UniProtKB-UniRule"/>
</dbReference>
<dbReference type="PROSITE" id="PS00954">
    <property type="entry name" value="IGP_DEHYDRATASE_1"/>
    <property type="match status" value="1"/>
</dbReference>
<dbReference type="FunFam" id="3.40.50.1000:FF:000061">
    <property type="entry name" value="Histidine biosynthesis bifunctional protein HisB"/>
    <property type="match status" value="1"/>
</dbReference>
<dbReference type="NCBIfam" id="NF003937">
    <property type="entry name" value="PRK05446.1"/>
    <property type="match status" value="1"/>
</dbReference>
<evidence type="ECO:0000256" key="11">
    <source>
        <dbReference type="HAMAP-Rule" id="MF_01022"/>
    </source>
</evidence>
<dbReference type="SUPFAM" id="SSF56784">
    <property type="entry name" value="HAD-like"/>
    <property type="match status" value="1"/>
</dbReference>
<dbReference type="GO" id="GO:0005737">
    <property type="term" value="C:cytoplasm"/>
    <property type="evidence" value="ECO:0007669"/>
    <property type="project" value="UniProtKB-SubCell"/>
</dbReference>
<keyword evidence="5 11" id="KW-0479">Metal-binding</keyword>
<dbReference type="NCBIfam" id="TIGR01261">
    <property type="entry name" value="hisB_Nterm"/>
    <property type="match status" value="1"/>
</dbReference>
<keyword evidence="7 11" id="KW-0460">Magnesium</keyword>
<evidence type="ECO:0000313" key="13">
    <source>
        <dbReference type="EMBL" id="MBO1107087.1"/>
    </source>
</evidence>
<feature type="compositionally biased region" description="Basic residues" evidence="12">
    <location>
        <begin position="17"/>
        <end position="28"/>
    </location>
</feature>
<keyword evidence="8 11" id="KW-0368">Histidine biosynthesis</keyword>
<feature type="region of interest" description="Imidazoleglycerol-phosphate dehydratase" evidence="11">
    <location>
        <begin position="207"/>
        <end position="395"/>
    </location>
</feature>
<dbReference type="Pfam" id="PF13242">
    <property type="entry name" value="Hydrolase_like"/>
    <property type="match status" value="1"/>
</dbReference>
<comment type="cofactor">
    <cofactor evidence="11">
        <name>Mg(2+)</name>
        <dbReference type="ChEBI" id="CHEBI:18420"/>
    </cofactor>
</comment>
<dbReference type="Proteomes" id="UP000664658">
    <property type="component" value="Unassembled WGS sequence"/>
</dbReference>